<dbReference type="RefSeq" id="WP_020779984.1">
    <property type="nucleotide sequence ID" value="NZ_ANMU01000038.1"/>
</dbReference>
<protein>
    <submittedName>
        <fullName evidence="1">Uncharacterized protein</fullName>
    </submittedName>
</protein>
<dbReference type="PATRIC" id="fig|1218567.3.peg.930"/>
<accession>M6C4F8</accession>
<evidence type="ECO:0000313" key="1">
    <source>
        <dbReference type="EMBL" id="EMJ83673.1"/>
    </source>
</evidence>
<dbReference type="EMBL" id="ANMU01000038">
    <property type="protein sequence ID" value="EMJ83673.1"/>
    <property type="molecule type" value="Genomic_DNA"/>
</dbReference>
<name>M6C4F8_LEPBO</name>
<organism evidence="1 2">
    <name type="scientific">Leptospira borgpetersenii serovar Hardjo-bovis str. Sponselee</name>
    <dbReference type="NCBI Taxonomy" id="1303729"/>
    <lineage>
        <taxon>Bacteria</taxon>
        <taxon>Pseudomonadati</taxon>
        <taxon>Spirochaetota</taxon>
        <taxon>Spirochaetia</taxon>
        <taxon>Leptospirales</taxon>
        <taxon>Leptospiraceae</taxon>
        <taxon>Leptospira</taxon>
    </lineage>
</organism>
<dbReference type="Proteomes" id="UP000011873">
    <property type="component" value="Unassembled WGS sequence"/>
</dbReference>
<gene>
    <name evidence="1" type="ORF">LEP1GSC016_3058</name>
</gene>
<proteinExistence type="predicted"/>
<sequence length="46" mass="5125">MGFLFTKFPKNRCFSVAKHVLPNCPPNVGVATEIAVLAVFSYRLKL</sequence>
<comment type="caution">
    <text evidence="1">The sequence shown here is derived from an EMBL/GenBank/DDBJ whole genome shotgun (WGS) entry which is preliminary data.</text>
</comment>
<reference evidence="1 2" key="1">
    <citation type="submission" date="2013-01" db="EMBL/GenBank/DDBJ databases">
        <authorList>
            <person name="Harkins D.M."/>
            <person name="Durkin A.S."/>
            <person name="Brinkac L.M."/>
            <person name="Haft D.H."/>
            <person name="Selengut J.D."/>
            <person name="Sanka R."/>
            <person name="DePew J."/>
            <person name="Purushe J."/>
            <person name="Galloway R.L."/>
            <person name="Vinetz J.M."/>
            <person name="Sutton G.G."/>
            <person name="Nierman W.C."/>
            <person name="Fouts D.E."/>
        </authorList>
    </citation>
    <scope>NUCLEOTIDE SEQUENCE [LARGE SCALE GENOMIC DNA]</scope>
    <source>
        <strain evidence="1 2">Sponselee CDC</strain>
    </source>
</reference>
<evidence type="ECO:0000313" key="2">
    <source>
        <dbReference type="Proteomes" id="UP000011873"/>
    </source>
</evidence>
<dbReference type="AlphaFoldDB" id="M6C4F8"/>